<reference evidence="10 11" key="1">
    <citation type="submission" date="2019-03" db="EMBL/GenBank/DDBJ databases">
        <title>Freshwater and sediment microbial communities from various areas in North America, analyzing microbe dynamics in response to fracking.</title>
        <authorList>
            <person name="Lamendella R."/>
        </authorList>
    </citation>
    <scope>NUCLEOTIDE SEQUENCE [LARGE SCALE GENOMIC DNA]</scope>
    <source>
        <strain evidence="10 11">18_TX</strain>
    </source>
</reference>
<dbReference type="PANTHER" id="PTHR43337">
    <property type="entry name" value="XANTHINE/URACIL PERMEASE C887.17-RELATED"/>
    <property type="match status" value="1"/>
</dbReference>
<evidence type="ECO:0000256" key="3">
    <source>
        <dbReference type="ARBA" id="ARBA00022448"/>
    </source>
</evidence>
<dbReference type="OrthoDB" id="9808458at2"/>
<evidence type="ECO:0000256" key="2">
    <source>
        <dbReference type="ARBA" id="ARBA00005697"/>
    </source>
</evidence>
<dbReference type="EMBL" id="SNXI01000004">
    <property type="protein sequence ID" value="TDP39091.1"/>
    <property type="molecule type" value="Genomic_DNA"/>
</dbReference>
<evidence type="ECO:0000256" key="5">
    <source>
        <dbReference type="ARBA" id="ARBA00022692"/>
    </source>
</evidence>
<keyword evidence="6 8" id="KW-1133">Transmembrane helix</keyword>
<feature type="transmembrane region" description="Helical" evidence="9">
    <location>
        <begin position="352"/>
        <end position="369"/>
    </location>
</feature>
<dbReference type="PIRSF" id="PIRSF005353">
    <property type="entry name" value="PbuG"/>
    <property type="match status" value="1"/>
</dbReference>
<feature type="transmembrane region" description="Helical" evidence="9">
    <location>
        <begin position="177"/>
        <end position="196"/>
    </location>
</feature>
<feature type="transmembrane region" description="Helical" evidence="9">
    <location>
        <begin position="56"/>
        <end position="78"/>
    </location>
</feature>
<feature type="transmembrane region" description="Helical" evidence="9">
    <location>
        <begin position="381"/>
        <end position="408"/>
    </location>
</feature>
<evidence type="ECO:0000256" key="1">
    <source>
        <dbReference type="ARBA" id="ARBA00004651"/>
    </source>
</evidence>
<keyword evidence="4 8" id="KW-1003">Cell membrane</keyword>
<name>A0A4R6PLL9_9GAMM</name>
<keyword evidence="3 8" id="KW-0813">Transport</keyword>
<feature type="transmembrane region" description="Helical" evidence="9">
    <location>
        <begin position="241"/>
        <end position="259"/>
    </location>
</feature>
<gene>
    <name evidence="10" type="ORF">DEU29_104203</name>
</gene>
<keyword evidence="7 8" id="KW-0472">Membrane</keyword>
<feature type="transmembrane region" description="Helical" evidence="9">
    <location>
        <begin position="203"/>
        <end position="221"/>
    </location>
</feature>
<accession>A0A4R6PLL9</accession>
<dbReference type="AlphaFoldDB" id="A0A4R6PLL9"/>
<dbReference type="PANTHER" id="PTHR43337:SF1">
    <property type="entry name" value="XANTHINE_URACIL PERMEASE C887.17-RELATED"/>
    <property type="match status" value="1"/>
</dbReference>
<evidence type="ECO:0000256" key="4">
    <source>
        <dbReference type="ARBA" id="ARBA00022475"/>
    </source>
</evidence>
<comment type="subcellular location">
    <subcellularLocation>
        <location evidence="1 8">Cell membrane</location>
        <topology evidence="1 8">Multi-pass membrane protein</topology>
    </subcellularLocation>
</comment>
<feature type="transmembrane region" description="Helical" evidence="9">
    <location>
        <begin position="420"/>
        <end position="438"/>
    </location>
</feature>
<evidence type="ECO:0000313" key="10">
    <source>
        <dbReference type="EMBL" id="TDP39091.1"/>
    </source>
</evidence>
<evidence type="ECO:0000313" key="11">
    <source>
        <dbReference type="Proteomes" id="UP000295531"/>
    </source>
</evidence>
<evidence type="ECO:0000256" key="9">
    <source>
        <dbReference type="SAM" id="Phobius"/>
    </source>
</evidence>
<feature type="transmembrane region" description="Helical" evidence="9">
    <location>
        <begin position="104"/>
        <end position="126"/>
    </location>
</feature>
<keyword evidence="11" id="KW-1185">Reference proteome</keyword>
<proteinExistence type="inferred from homology"/>
<dbReference type="InterPro" id="IPR006043">
    <property type="entry name" value="NCS2"/>
</dbReference>
<feature type="transmembrane region" description="Helical" evidence="9">
    <location>
        <begin position="327"/>
        <end position="346"/>
    </location>
</feature>
<dbReference type="RefSeq" id="WP_133539194.1">
    <property type="nucleotide sequence ID" value="NZ_SNXI01000004.1"/>
</dbReference>
<dbReference type="Pfam" id="PF00860">
    <property type="entry name" value="Xan_ur_permease"/>
    <property type="match status" value="1"/>
</dbReference>
<evidence type="ECO:0000256" key="7">
    <source>
        <dbReference type="ARBA" id="ARBA00023136"/>
    </source>
</evidence>
<organism evidence="10 11">
    <name type="scientific">Idiomarina aquatica</name>
    <dbReference type="NCBI Taxonomy" id="1327752"/>
    <lineage>
        <taxon>Bacteria</taxon>
        <taxon>Pseudomonadati</taxon>
        <taxon>Pseudomonadota</taxon>
        <taxon>Gammaproteobacteria</taxon>
        <taxon>Alteromonadales</taxon>
        <taxon>Idiomarinaceae</taxon>
        <taxon>Idiomarina</taxon>
    </lineage>
</organism>
<feature type="transmembrane region" description="Helical" evidence="9">
    <location>
        <begin position="28"/>
        <end position="49"/>
    </location>
</feature>
<feature type="transmembrane region" description="Helical" evidence="9">
    <location>
        <begin position="138"/>
        <end position="157"/>
    </location>
</feature>
<comment type="similarity">
    <text evidence="2 8">Belongs to the nucleobase:cation symporter-2 (NCS2) (TC 2.A.40) family. Azg-like subfamily.</text>
</comment>
<dbReference type="Proteomes" id="UP000295531">
    <property type="component" value="Unassembled WGS sequence"/>
</dbReference>
<comment type="caution">
    <text evidence="10">The sequence shown here is derived from an EMBL/GenBank/DDBJ whole genome shotgun (WGS) entry which is preliminary data.</text>
</comment>
<sequence>MKQSDPSNNLLERLFKINAQGSSVKSEVIGGITTFLTMAYIIFVNPSILSETGMDYGAVFVATCLAAAIGCLIMGLWANYPVALAPGMGLNAFFTYTVVFGMGYTWQTALGAVFFSGIIFFLLSAFRVREWIIKSIPTTLRLAIAAGIGAFLALIGLKNANIIVASDATMVALGDLGDTSVLLAAAGFFLIIGLVARQIQGAALISILLISAIALMLGLVDYEGIVSMPPSLAPTFMQMDIAAAFDLGMLSVIFAFLFVDLFDTSGTLLAVAQRAGIAKADGHMPRLEKALMADSTATVAGSVMGTSTTTSYIESAAGVASGGKTGLAAVTVGILFLLAMFFAPLAGMIPPYATAGAIIYVAVLMLFTLKDVQWEDITEAAPVAVVLLMTPLTYSIADGIALGFISYVVVKFLAGRYRELNPSVVVLGLLFIAKFIWLG</sequence>
<dbReference type="GO" id="GO:0015207">
    <property type="term" value="F:adenine transmembrane transporter activity"/>
    <property type="evidence" value="ECO:0007669"/>
    <property type="project" value="TreeGrafter"/>
</dbReference>
<dbReference type="InterPro" id="IPR026033">
    <property type="entry name" value="Azg-like_bact_archaea"/>
</dbReference>
<protein>
    <submittedName>
        <fullName evidence="10">AGZA family xanthine/uracil permease-like MFS transporter</fullName>
    </submittedName>
</protein>
<keyword evidence="5 8" id="KW-0812">Transmembrane</keyword>
<dbReference type="GO" id="GO:0005886">
    <property type="term" value="C:plasma membrane"/>
    <property type="evidence" value="ECO:0007669"/>
    <property type="project" value="UniProtKB-SubCell"/>
</dbReference>
<evidence type="ECO:0000256" key="8">
    <source>
        <dbReference type="PIRNR" id="PIRNR005353"/>
    </source>
</evidence>
<evidence type="ECO:0000256" key="6">
    <source>
        <dbReference type="ARBA" id="ARBA00022989"/>
    </source>
</evidence>
<dbReference type="InterPro" id="IPR045018">
    <property type="entry name" value="Azg-like"/>
</dbReference>